<name>A0AA38U8Y1_9AGAR</name>
<dbReference type="AlphaFoldDB" id="A0AA38U8Y1"/>
<dbReference type="Proteomes" id="UP001163846">
    <property type="component" value="Unassembled WGS sequence"/>
</dbReference>
<gene>
    <name evidence="1" type="ORF">F5878DRAFT_668173</name>
</gene>
<accession>A0AA38U8Y1</accession>
<keyword evidence="2" id="KW-1185">Reference proteome</keyword>
<dbReference type="EMBL" id="MU808051">
    <property type="protein sequence ID" value="KAJ3830912.1"/>
    <property type="molecule type" value="Genomic_DNA"/>
</dbReference>
<proteinExistence type="predicted"/>
<sequence length="51" mass="5888">MPRKRTLSAIEKANRSPSEKLRINQINRRKADRLVTCLQNAQKNVVLMPIS</sequence>
<evidence type="ECO:0000313" key="1">
    <source>
        <dbReference type="EMBL" id="KAJ3830912.1"/>
    </source>
</evidence>
<protein>
    <submittedName>
        <fullName evidence="1">Uncharacterized protein</fullName>
    </submittedName>
</protein>
<reference evidence="1" key="1">
    <citation type="submission" date="2022-08" db="EMBL/GenBank/DDBJ databases">
        <authorList>
            <consortium name="DOE Joint Genome Institute"/>
            <person name="Min B."/>
            <person name="Riley R."/>
            <person name="Sierra-Patev S."/>
            <person name="Naranjo-Ortiz M."/>
            <person name="Looney B."/>
            <person name="Konkel Z."/>
            <person name="Slot J.C."/>
            <person name="Sakamoto Y."/>
            <person name="Steenwyk J.L."/>
            <person name="Rokas A."/>
            <person name="Carro J."/>
            <person name="Camarero S."/>
            <person name="Ferreira P."/>
            <person name="Molpeceres G."/>
            <person name="Ruiz-Duenas F.J."/>
            <person name="Serrano A."/>
            <person name="Henrissat B."/>
            <person name="Drula E."/>
            <person name="Hughes K.W."/>
            <person name="Mata J.L."/>
            <person name="Ishikawa N.K."/>
            <person name="Vargas-Isla R."/>
            <person name="Ushijima S."/>
            <person name="Smith C.A."/>
            <person name="Ahrendt S."/>
            <person name="Andreopoulos W."/>
            <person name="He G."/>
            <person name="Labutti K."/>
            <person name="Lipzen A."/>
            <person name="Ng V."/>
            <person name="Sandor L."/>
            <person name="Barry K."/>
            <person name="Martinez A.T."/>
            <person name="Xiao Y."/>
            <person name="Gibbons J.G."/>
            <person name="Terashima K."/>
            <person name="Hibbett D.S."/>
            <person name="Grigoriev I.V."/>
        </authorList>
    </citation>
    <scope>NUCLEOTIDE SEQUENCE</scope>
    <source>
        <strain evidence="1">TFB9207</strain>
    </source>
</reference>
<evidence type="ECO:0000313" key="2">
    <source>
        <dbReference type="Proteomes" id="UP001163846"/>
    </source>
</evidence>
<organism evidence="1 2">
    <name type="scientific">Lentinula raphanica</name>
    <dbReference type="NCBI Taxonomy" id="153919"/>
    <lineage>
        <taxon>Eukaryota</taxon>
        <taxon>Fungi</taxon>
        <taxon>Dikarya</taxon>
        <taxon>Basidiomycota</taxon>
        <taxon>Agaricomycotina</taxon>
        <taxon>Agaricomycetes</taxon>
        <taxon>Agaricomycetidae</taxon>
        <taxon>Agaricales</taxon>
        <taxon>Marasmiineae</taxon>
        <taxon>Omphalotaceae</taxon>
        <taxon>Lentinula</taxon>
    </lineage>
</organism>
<comment type="caution">
    <text evidence="1">The sequence shown here is derived from an EMBL/GenBank/DDBJ whole genome shotgun (WGS) entry which is preliminary data.</text>
</comment>